<protein>
    <recommendedName>
        <fullName evidence="3">LPS biosynthesis protein WbpG</fullName>
    </recommendedName>
</protein>
<evidence type="ECO:0000313" key="1">
    <source>
        <dbReference type="EMBL" id="SLM30402.1"/>
    </source>
</evidence>
<organism evidence="1 2">
    <name type="scientific">Desulfamplus magnetovallimortis</name>
    <dbReference type="NCBI Taxonomy" id="1246637"/>
    <lineage>
        <taxon>Bacteria</taxon>
        <taxon>Pseudomonadati</taxon>
        <taxon>Thermodesulfobacteriota</taxon>
        <taxon>Desulfobacteria</taxon>
        <taxon>Desulfobacterales</taxon>
        <taxon>Desulfobacteraceae</taxon>
        <taxon>Desulfamplus</taxon>
    </lineage>
</organism>
<name>A0A1W1HDC9_9BACT</name>
<reference evidence="1 2" key="1">
    <citation type="submission" date="2017-03" db="EMBL/GenBank/DDBJ databases">
        <authorList>
            <person name="Afonso C.L."/>
            <person name="Miller P.J."/>
            <person name="Scott M.A."/>
            <person name="Spackman E."/>
            <person name="Goraichik I."/>
            <person name="Dimitrov K.M."/>
            <person name="Suarez D.L."/>
            <person name="Swayne D.E."/>
        </authorList>
    </citation>
    <scope>NUCLEOTIDE SEQUENCE [LARGE SCALE GENOMIC DNA]</scope>
    <source>
        <strain evidence="1">PRJEB14757</strain>
    </source>
</reference>
<dbReference type="RefSeq" id="WP_222424155.1">
    <property type="nucleotide sequence ID" value="NZ_LT828560.1"/>
</dbReference>
<dbReference type="InterPro" id="IPR014729">
    <property type="entry name" value="Rossmann-like_a/b/a_fold"/>
</dbReference>
<evidence type="ECO:0000313" key="2">
    <source>
        <dbReference type="Proteomes" id="UP000191931"/>
    </source>
</evidence>
<evidence type="ECO:0008006" key="3">
    <source>
        <dbReference type="Google" id="ProtNLM"/>
    </source>
</evidence>
<dbReference type="SUPFAM" id="SSF52402">
    <property type="entry name" value="Adenine nucleotide alpha hydrolases-like"/>
    <property type="match status" value="1"/>
</dbReference>
<dbReference type="EMBL" id="FWEV01000137">
    <property type="protein sequence ID" value="SLM30402.1"/>
    <property type="molecule type" value="Genomic_DNA"/>
</dbReference>
<dbReference type="Gene3D" id="3.40.50.620">
    <property type="entry name" value="HUPs"/>
    <property type="match status" value="1"/>
</dbReference>
<dbReference type="STRING" id="1246637.MTBBW1_2210006"/>
<gene>
    <name evidence="1" type="ORF">MTBBW1_2210006</name>
</gene>
<dbReference type="Proteomes" id="UP000191931">
    <property type="component" value="Unassembled WGS sequence"/>
</dbReference>
<accession>A0A1W1HDC9</accession>
<keyword evidence="2" id="KW-1185">Reference proteome</keyword>
<sequence length="367" mass="42798">MKEVTRCTRCVLPDCYPNITFDNQGVCSVCQNYKGQSGVLGEEKLRELFSLYKGKGGKYDCLVGTGGGRDSTYVLYAAKKIFNLNVLALNYDNGFRHPQGLANLKKACEILDVDYITSGSKVDKKLLATHLEHSIPYGPGFAKQRMCWPCMTGGKWLLHKTAIEKNIPIILWGFAKPEELSFEDRLFTEDFFGRGSIRKNILTINKWSVIKYMYYIARLRLQFWTPKTGITANIKDIRGRVHPIDRNKNIKEIYFYDYIQWDRRKIKKTLMEELGWKKPDDYVSSWRFDCRLHHTLVNHCFKAMMGFDDLVDGYSNMVRQGYMSRETALRQIEQEEQKDRKSETISILKDELKMPDHLVDQFMSYSK</sequence>
<dbReference type="AlphaFoldDB" id="A0A1W1HDC9"/>
<proteinExistence type="predicted"/>